<protein>
    <submittedName>
        <fullName evidence="1">Uncharacterized protein</fullName>
    </submittedName>
</protein>
<proteinExistence type="predicted"/>
<dbReference type="EMBL" id="VMNW02000017">
    <property type="protein sequence ID" value="KAA9161311.1"/>
    <property type="molecule type" value="Genomic_DNA"/>
</dbReference>
<evidence type="ECO:0000313" key="2">
    <source>
        <dbReference type="Proteomes" id="UP000319769"/>
    </source>
</evidence>
<name>A0A5N0V8H9_9PSEU</name>
<accession>A0A5N0V8H9</accession>
<comment type="caution">
    <text evidence="1">The sequence shown here is derived from an EMBL/GenBank/DDBJ whole genome shotgun (WGS) entry which is preliminary data.</text>
</comment>
<evidence type="ECO:0000313" key="1">
    <source>
        <dbReference type="EMBL" id="KAA9161311.1"/>
    </source>
</evidence>
<sequence>MGNPNDPALDGIPDNMRNAAKNFDVMNLSGDVAWQATDVPAGMSQDQLQMDEGAAFSKTNHNRAQAMQRFLTEVRQGIAGRVSTLLQCADIYSDAGQMSADRFTAVANQPSDSNLPGLLSEFTARAEGAK</sequence>
<reference evidence="1" key="1">
    <citation type="submission" date="2019-09" db="EMBL/GenBank/DDBJ databases">
        <authorList>
            <person name="Teo W.F.A."/>
            <person name="Duangmal K."/>
        </authorList>
    </citation>
    <scope>NUCLEOTIDE SEQUENCE [LARGE SCALE GENOMIC DNA]</scope>
    <source>
        <strain evidence="1">K81G1</strain>
    </source>
</reference>
<dbReference type="Proteomes" id="UP000319769">
    <property type="component" value="Unassembled WGS sequence"/>
</dbReference>
<dbReference type="AlphaFoldDB" id="A0A5N0V8H9"/>
<dbReference type="RefSeq" id="WP_144757670.1">
    <property type="nucleotide sequence ID" value="NZ_VMNW02000017.1"/>
</dbReference>
<organism evidence="1 2">
    <name type="scientific">Amycolatopsis acidicola</name>
    <dbReference type="NCBI Taxonomy" id="2596893"/>
    <lineage>
        <taxon>Bacteria</taxon>
        <taxon>Bacillati</taxon>
        <taxon>Actinomycetota</taxon>
        <taxon>Actinomycetes</taxon>
        <taxon>Pseudonocardiales</taxon>
        <taxon>Pseudonocardiaceae</taxon>
        <taxon>Amycolatopsis</taxon>
    </lineage>
</organism>
<gene>
    <name evidence="1" type="ORF">FPZ12_014260</name>
</gene>
<keyword evidence="2" id="KW-1185">Reference proteome</keyword>